<reference evidence="1" key="1">
    <citation type="journal article" date="2022" name="Int. J. Mol. Sci.">
        <title>Draft Genome of Tanacetum Coccineum: Genomic Comparison of Closely Related Tanacetum-Family Plants.</title>
        <authorList>
            <person name="Yamashiro T."/>
            <person name="Shiraishi A."/>
            <person name="Nakayama K."/>
            <person name="Satake H."/>
        </authorList>
    </citation>
    <scope>NUCLEOTIDE SEQUENCE</scope>
</reference>
<evidence type="ECO:0000313" key="1">
    <source>
        <dbReference type="EMBL" id="GJT09330.1"/>
    </source>
</evidence>
<gene>
    <name evidence="1" type="ORF">Tco_0856372</name>
</gene>
<sequence>MDLTCHLPRACLMLALEGFPSSLSVLQIRDTFHSLNYVYLLTSCLSVVVVYGNICSGRLKDGIIMLELVACSIPSWFSEIQLCLVAFNAEKMIDVDLSEERLQVFSQSLGYRFLKSFLAINPHVCSDFFLTRRRIMSVNIELLLIKPPVRDAIFCTYVIGTPFFNPHLLLALAVSADHTSAGMVQADSGVAGLSSSGSGFHQSFLTLSFGRSFEGDMEEEEAEATEKILMLLKYLEHQMRLLEEVEEVAMNVETQEEFLVTHVSFFSSCGLCPDLLGVDLSNHAPMTFAACHTNSCDLHELHRICLQTIFIGEYPSYPRQADHISEL</sequence>
<dbReference type="Proteomes" id="UP001151760">
    <property type="component" value="Unassembled WGS sequence"/>
</dbReference>
<organism evidence="1 2">
    <name type="scientific">Tanacetum coccineum</name>
    <dbReference type="NCBI Taxonomy" id="301880"/>
    <lineage>
        <taxon>Eukaryota</taxon>
        <taxon>Viridiplantae</taxon>
        <taxon>Streptophyta</taxon>
        <taxon>Embryophyta</taxon>
        <taxon>Tracheophyta</taxon>
        <taxon>Spermatophyta</taxon>
        <taxon>Magnoliopsida</taxon>
        <taxon>eudicotyledons</taxon>
        <taxon>Gunneridae</taxon>
        <taxon>Pentapetalae</taxon>
        <taxon>asterids</taxon>
        <taxon>campanulids</taxon>
        <taxon>Asterales</taxon>
        <taxon>Asteraceae</taxon>
        <taxon>Asteroideae</taxon>
        <taxon>Anthemideae</taxon>
        <taxon>Anthemidinae</taxon>
        <taxon>Tanacetum</taxon>
    </lineage>
</organism>
<protein>
    <submittedName>
        <fullName evidence="1">Uncharacterized protein</fullName>
    </submittedName>
</protein>
<reference evidence="1" key="2">
    <citation type="submission" date="2022-01" db="EMBL/GenBank/DDBJ databases">
        <authorList>
            <person name="Yamashiro T."/>
            <person name="Shiraishi A."/>
            <person name="Satake H."/>
            <person name="Nakayama K."/>
        </authorList>
    </citation>
    <scope>NUCLEOTIDE SEQUENCE</scope>
</reference>
<name>A0ABQ5B353_9ASTR</name>
<dbReference type="EMBL" id="BQNB010012899">
    <property type="protein sequence ID" value="GJT09330.1"/>
    <property type="molecule type" value="Genomic_DNA"/>
</dbReference>
<proteinExistence type="predicted"/>
<evidence type="ECO:0000313" key="2">
    <source>
        <dbReference type="Proteomes" id="UP001151760"/>
    </source>
</evidence>
<keyword evidence="2" id="KW-1185">Reference proteome</keyword>
<accession>A0ABQ5B353</accession>
<comment type="caution">
    <text evidence="1">The sequence shown here is derived from an EMBL/GenBank/DDBJ whole genome shotgun (WGS) entry which is preliminary data.</text>
</comment>